<dbReference type="KEGG" id="ahg:AHOG_01360"/>
<protein>
    <submittedName>
        <fullName evidence="2">Uncharacterized protein</fullName>
    </submittedName>
</protein>
<keyword evidence="3" id="KW-1185">Reference proteome</keyword>
<accession>A0A221VWR3</accession>
<dbReference type="AlphaFoldDB" id="A0A221VWR3"/>
<sequence length="123" mass="13293">MSDRFFSRVVRTVGGSLRRDSKVAVPLPSWHAAGWMTGETRPTSGRHREVPAGGTAERWRPDRPAVRRLVLLLRADEGMSTVEYAVGTIAAAGIGALLYTIVTGDSIRSALTALIRHALSVNL</sequence>
<evidence type="ECO:0000313" key="2">
    <source>
        <dbReference type="EMBL" id="ASO17938.1"/>
    </source>
</evidence>
<proteinExistence type="predicted"/>
<dbReference type="Pfam" id="PF14029">
    <property type="entry name" value="DUF4244"/>
    <property type="match status" value="1"/>
</dbReference>
<evidence type="ECO:0000313" key="3">
    <source>
        <dbReference type="Proteomes" id="UP000204221"/>
    </source>
</evidence>
<name>A0A221VWR3_9PSEU</name>
<feature type="region of interest" description="Disordered" evidence="1">
    <location>
        <begin position="36"/>
        <end position="58"/>
    </location>
</feature>
<organism evidence="2 3">
    <name type="scientific">Actinoalloteichus hoggarensis</name>
    <dbReference type="NCBI Taxonomy" id="1470176"/>
    <lineage>
        <taxon>Bacteria</taxon>
        <taxon>Bacillati</taxon>
        <taxon>Actinomycetota</taxon>
        <taxon>Actinomycetes</taxon>
        <taxon>Pseudonocardiales</taxon>
        <taxon>Pseudonocardiaceae</taxon>
        <taxon>Actinoalloteichus</taxon>
    </lineage>
</organism>
<dbReference type="EMBL" id="CP022521">
    <property type="protein sequence ID" value="ASO17938.1"/>
    <property type="molecule type" value="Genomic_DNA"/>
</dbReference>
<dbReference type="InterPro" id="IPR025338">
    <property type="entry name" value="DUF4244"/>
</dbReference>
<gene>
    <name evidence="2" type="ORF">AHOG_01360</name>
</gene>
<dbReference type="RefSeq" id="WP_311770209.1">
    <property type="nucleotide sequence ID" value="NZ_CP022521.1"/>
</dbReference>
<dbReference type="Proteomes" id="UP000204221">
    <property type="component" value="Chromosome"/>
</dbReference>
<evidence type="ECO:0000256" key="1">
    <source>
        <dbReference type="SAM" id="MobiDB-lite"/>
    </source>
</evidence>
<reference evidence="2 3" key="1">
    <citation type="submission" date="2017-07" db="EMBL/GenBank/DDBJ databases">
        <title>Complete genome sequence of Actinoalloteichus hoggarensis DSM 45943, type strain of Actinoalloteichus hoggarensis.</title>
        <authorList>
            <person name="Ruckert C."/>
            <person name="Nouioui I."/>
            <person name="Willmese J."/>
            <person name="van Wezel G."/>
            <person name="Klenk H.-P."/>
            <person name="Kalinowski J."/>
            <person name="Zotchev S.B."/>
        </authorList>
    </citation>
    <scope>NUCLEOTIDE SEQUENCE [LARGE SCALE GENOMIC DNA]</scope>
    <source>
        <strain evidence="2 3">DSM 45943</strain>
    </source>
</reference>